<dbReference type="GeneID" id="24816079"/>
<evidence type="ECO:0000259" key="2">
    <source>
        <dbReference type="Pfam" id="PF01370"/>
    </source>
</evidence>
<organism evidence="3 5">
    <name type="scientific">Candidatus Nitrosopelagicus brevis</name>
    <dbReference type="NCBI Taxonomy" id="1410606"/>
    <lineage>
        <taxon>Archaea</taxon>
        <taxon>Nitrososphaerota</taxon>
    </lineage>
</organism>
<dbReference type="STRING" id="1410606.T478_0180"/>
<reference evidence="4 6" key="3">
    <citation type="submission" date="2018-04" db="EMBL/GenBank/DDBJ databases">
        <title>Transcriptomics of ammonia oxidizing archaea.</title>
        <authorList>
            <person name="Carini P."/>
        </authorList>
    </citation>
    <scope>NUCLEOTIDE SEQUENCE [LARGE SCALE GENOMIC DNA]</scope>
    <source>
        <strain evidence="4 6">U25</strain>
    </source>
</reference>
<evidence type="ECO:0000313" key="6">
    <source>
        <dbReference type="Proteomes" id="UP000241022"/>
    </source>
</evidence>
<dbReference type="Gene3D" id="3.40.50.720">
    <property type="entry name" value="NAD(P)-binding Rossmann-like Domain"/>
    <property type="match status" value="1"/>
</dbReference>
<dbReference type="InterPro" id="IPR036291">
    <property type="entry name" value="NAD(P)-bd_dom_sf"/>
</dbReference>
<dbReference type="Proteomes" id="UP000030944">
    <property type="component" value="Chromosome"/>
</dbReference>
<evidence type="ECO:0000313" key="4">
    <source>
        <dbReference type="EMBL" id="PTL87436.1"/>
    </source>
</evidence>
<protein>
    <submittedName>
        <fullName evidence="3">3-beta hydroxysteroid dehydrogenase/isomerase family protein</fullName>
    </submittedName>
</protein>
<dbReference type="SUPFAM" id="SSF51735">
    <property type="entry name" value="NAD(P)-binding Rossmann-fold domains"/>
    <property type="match status" value="1"/>
</dbReference>
<dbReference type="OrthoDB" id="4907at2157"/>
<dbReference type="HOGENOM" id="CLU_007383_1_7_2"/>
<name>A0A0A7UYK3_9ARCH</name>
<comment type="similarity">
    <text evidence="1">Belongs to the NAD(P)-dependent epimerase/dehydratase family.</text>
</comment>
<keyword evidence="6" id="KW-1185">Reference proteome</keyword>
<keyword evidence="3" id="KW-0413">Isomerase</keyword>
<reference evidence="3 5" key="1">
    <citation type="journal article" date="2015" name="Proc. Natl. Acad. Sci. U.S.A.">
        <title>Genomic and proteomic characterization of "Candidatus Nitrosopelagicus brevis": An ammonia-oxidizing archaeon from the open ocean.</title>
        <authorList>
            <person name="Santoro A.E."/>
            <person name="Dupont C.L."/>
            <person name="Richter R.A."/>
            <person name="Craig M.T."/>
            <person name="Carini P."/>
            <person name="McIlvin M.R."/>
            <person name="Yang Y."/>
            <person name="Orsi W.D."/>
            <person name="Moran D.M."/>
            <person name="Saito M.A."/>
        </authorList>
    </citation>
    <scope>NUCLEOTIDE SEQUENCE [LARGE SCALE GENOMIC DNA]</scope>
    <source>
        <strain evidence="3">CN25</strain>
        <strain evidence="5">V2</strain>
    </source>
</reference>
<dbReference type="InterPro" id="IPR001509">
    <property type="entry name" value="Epimerase_deHydtase"/>
</dbReference>
<evidence type="ECO:0000256" key="1">
    <source>
        <dbReference type="ARBA" id="ARBA00007637"/>
    </source>
</evidence>
<dbReference type="GO" id="GO:0016853">
    <property type="term" value="F:isomerase activity"/>
    <property type="evidence" value="ECO:0007669"/>
    <property type="project" value="UniProtKB-KW"/>
</dbReference>
<dbReference type="KEGG" id="nbv:T478_0180"/>
<evidence type="ECO:0000313" key="5">
    <source>
        <dbReference type="Proteomes" id="UP000030944"/>
    </source>
</evidence>
<feature type="domain" description="NAD-dependent epimerase/dehydratase" evidence="2">
    <location>
        <begin position="12"/>
        <end position="239"/>
    </location>
</feature>
<dbReference type="Pfam" id="PF01370">
    <property type="entry name" value="Epimerase"/>
    <property type="match status" value="1"/>
</dbReference>
<evidence type="ECO:0000313" key="3">
    <source>
        <dbReference type="EMBL" id="AJA91889.1"/>
    </source>
</evidence>
<dbReference type="AlphaFoldDB" id="A0A0A7UYK3"/>
<dbReference type="RefSeq" id="WP_048104454.1">
    <property type="nucleotide sequence ID" value="NZ_CP007026.1"/>
</dbReference>
<reference evidence="4" key="2">
    <citation type="submission" date="2016-05" db="EMBL/GenBank/DDBJ databases">
        <authorList>
            <person name="Lavstsen T."/>
            <person name="Jespersen J.S."/>
        </authorList>
    </citation>
    <scope>NUCLEOTIDE SEQUENCE [LARGE SCALE GENOMIC DNA]</scope>
    <source>
        <strain evidence="4">U25</strain>
    </source>
</reference>
<dbReference type="Proteomes" id="UP000241022">
    <property type="component" value="Unassembled WGS sequence"/>
</dbReference>
<dbReference type="PANTHER" id="PTHR43000">
    <property type="entry name" value="DTDP-D-GLUCOSE 4,6-DEHYDRATASE-RELATED"/>
    <property type="match status" value="1"/>
</dbReference>
<accession>A0A0A7UYK3</accession>
<proteinExistence type="inferred from homology"/>
<dbReference type="EMBL" id="LXWN01000002">
    <property type="protein sequence ID" value="PTL87436.1"/>
    <property type="molecule type" value="Genomic_DNA"/>
</dbReference>
<gene>
    <name evidence="4" type="ORF">A7X95_05970</name>
    <name evidence="3" type="ORF">T478_0180</name>
</gene>
<sequence>MNNEKSTQLKLLITGANGFIGTNFIKKFHNNYDIIALTHNNNSLKNFSGIKNIIIESNDILDNSIIEKIVSYNPDVVLHLANFGYLRDCENNPEKTYQTNVVGLRNILQICQKINSKIIFTSSREVYGETIRETSSETDELNPNNVLGKTKILSENLIISNSDISKFDYTILRLSNVFGPHSPSSVVGLMLTHALKEKKIIVYGGKQTLNLVYIDYVIDIIDKIICSPELTKNKILNIGSNENITIIDLARKLTNLFNEKIDILKLEPRDSETKYFKPNLQKIHELFNFNSKKTINEELKETLDWFRENSKD</sequence>
<dbReference type="EMBL" id="CP007026">
    <property type="protein sequence ID" value="AJA91889.1"/>
    <property type="molecule type" value="Genomic_DNA"/>
</dbReference>